<keyword evidence="2 5" id="KW-0238">DNA-binding</keyword>
<sequence length="187" mass="21400">MNQEALIIQASQKLSGRWTIPILLGLESNGGRFTPLQRQLDIAPARLSENLKQLIHLGIIQHLSPYERRHPLLPEYKLTEEGKLWKEMAKAIHIAESDIAHGCLSAKAWNIPVLLTLGFEHEHFQEIRRVLDQVTPRMLSMRLGELNTEGLIRKLVSELPRPSFLYQLSSHVRSPVHRLSVDLFSLI</sequence>
<feature type="domain" description="HTH hxlR-type" evidence="4">
    <location>
        <begin position="107"/>
        <end position="171"/>
    </location>
</feature>
<keyword evidence="1" id="KW-0805">Transcription regulation</keyword>
<reference evidence="5 6" key="1">
    <citation type="submission" date="2021-03" db="EMBL/GenBank/DDBJ databases">
        <title>Genomic Encyclopedia of Type Strains, Phase IV (KMG-IV): sequencing the most valuable type-strain genomes for metagenomic binning, comparative biology and taxonomic classification.</title>
        <authorList>
            <person name="Goeker M."/>
        </authorList>
    </citation>
    <scope>NUCLEOTIDE SEQUENCE [LARGE SCALE GENOMIC DNA]</scope>
    <source>
        <strain evidence="5 6">DSM 26048</strain>
    </source>
</reference>
<dbReference type="Pfam" id="PF01638">
    <property type="entry name" value="HxlR"/>
    <property type="match status" value="2"/>
</dbReference>
<accession>A0ABS4IQ96</accession>
<dbReference type="InterPro" id="IPR036390">
    <property type="entry name" value="WH_DNA-bd_sf"/>
</dbReference>
<dbReference type="SUPFAM" id="SSF46785">
    <property type="entry name" value="Winged helix' DNA-binding domain"/>
    <property type="match status" value="2"/>
</dbReference>
<keyword evidence="3" id="KW-0804">Transcription</keyword>
<dbReference type="GO" id="GO:0003677">
    <property type="term" value="F:DNA binding"/>
    <property type="evidence" value="ECO:0007669"/>
    <property type="project" value="UniProtKB-KW"/>
</dbReference>
<dbReference type="RefSeq" id="WP_209970547.1">
    <property type="nucleotide sequence ID" value="NZ_JAGGLB010000003.1"/>
</dbReference>
<dbReference type="EMBL" id="JAGGLB010000003">
    <property type="protein sequence ID" value="MBP1989739.1"/>
    <property type="molecule type" value="Genomic_DNA"/>
</dbReference>
<comment type="caution">
    <text evidence="5">The sequence shown here is derived from an EMBL/GenBank/DDBJ whole genome shotgun (WGS) entry which is preliminary data.</text>
</comment>
<evidence type="ECO:0000256" key="2">
    <source>
        <dbReference type="ARBA" id="ARBA00023125"/>
    </source>
</evidence>
<organism evidence="5 6">
    <name type="scientific">Paenibacillus eucommiae</name>
    <dbReference type="NCBI Taxonomy" id="1355755"/>
    <lineage>
        <taxon>Bacteria</taxon>
        <taxon>Bacillati</taxon>
        <taxon>Bacillota</taxon>
        <taxon>Bacilli</taxon>
        <taxon>Bacillales</taxon>
        <taxon>Paenibacillaceae</taxon>
        <taxon>Paenibacillus</taxon>
    </lineage>
</organism>
<evidence type="ECO:0000259" key="4">
    <source>
        <dbReference type="Pfam" id="PF01638"/>
    </source>
</evidence>
<dbReference type="Gene3D" id="1.10.10.10">
    <property type="entry name" value="Winged helix-like DNA-binding domain superfamily/Winged helix DNA-binding domain"/>
    <property type="match status" value="2"/>
</dbReference>
<dbReference type="InterPro" id="IPR036388">
    <property type="entry name" value="WH-like_DNA-bd_sf"/>
</dbReference>
<evidence type="ECO:0000256" key="3">
    <source>
        <dbReference type="ARBA" id="ARBA00023163"/>
    </source>
</evidence>
<evidence type="ECO:0000313" key="6">
    <source>
        <dbReference type="Proteomes" id="UP001519287"/>
    </source>
</evidence>
<dbReference type="PANTHER" id="PTHR33204">
    <property type="entry name" value="TRANSCRIPTIONAL REGULATOR, MARR FAMILY"/>
    <property type="match status" value="1"/>
</dbReference>
<name>A0ABS4IQ96_9BACL</name>
<dbReference type="PANTHER" id="PTHR33204:SF18">
    <property type="entry name" value="TRANSCRIPTIONAL REGULATORY PROTEIN"/>
    <property type="match status" value="1"/>
</dbReference>
<dbReference type="Proteomes" id="UP001519287">
    <property type="component" value="Unassembled WGS sequence"/>
</dbReference>
<keyword evidence="6" id="KW-1185">Reference proteome</keyword>
<proteinExistence type="predicted"/>
<gene>
    <name evidence="5" type="ORF">J2Z66_001337</name>
</gene>
<protein>
    <submittedName>
        <fullName evidence="5">DNA-binding HxlR family transcriptional regulator</fullName>
    </submittedName>
</protein>
<feature type="domain" description="HTH hxlR-type" evidence="4">
    <location>
        <begin position="14"/>
        <end position="91"/>
    </location>
</feature>
<evidence type="ECO:0000313" key="5">
    <source>
        <dbReference type="EMBL" id="MBP1989739.1"/>
    </source>
</evidence>
<evidence type="ECO:0000256" key="1">
    <source>
        <dbReference type="ARBA" id="ARBA00023015"/>
    </source>
</evidence>
<dbReference type="InterPro" id="IPR002577">
    <property type="entry name" value="HTH_HxlR"/>
</dbReference>